<evidence type="ECO:0000313" key="1">
    <source>
        <dbReference type="EMBL" id="PWS33291.1"/>
    </source>
</evidence>
<sequence>MKALNELTGSAKARLLHELLPEEIEGLITYIEEYCAHFSQHAESYRRDWKNGLISFNYWLALADETAKLISRYKLDMIKNSKVFSEQLYFTYTSLFVSDCIVKYADRENTSERFKLLVQVLFH</sequence>
<dbReference type="RefSeq" id="WP_109927878.1">
    <property type="nucleotide sequence ID" value="NZ_QGNY01000001.1"/>
</dbReference>
<name>A0A317F276_9SPHI</name>
<reference evidence="2" key="1">
    <citation type="submission" date="2018-05" db="EMBL/GenBank/DDBJ databases">
        <title>Pedobacter paludis sp. nov., isolated from wetland soil.</title>
        <authorList>
            <person name="Zhang Y."/>
        </authorList>
    </citation>
    <scope>NUCLEOTIDE SEQUENCE [LARGE SCALE GENOMIC DNA]</scope>
    <source>
        <strain evidence="2">R-8</strain>
    </source>
</reference>
<dbReference type="Proteomes" id="UP000245391">
    <property type="component" value="Unassembled WGS sequence"/>
</dbReference>
<dbReference type="OrthoDB" id="969612at2"/>
<protein>
    <submittedName>
        <fullName evidence="1">Uncharacterized protein</fullName>
    </submittedName>
</protein>
<dbReference type="EMBL" id="QGNY01000001">
    <property type="protein sequence ID" value="PWS33291.1"/>
    <property type="molecule type" value="Genomic_DNA"/>
</dbReference>
<comment type="caution">
    <text evidence="1">The sequence shown here is derived from an EMBL/GenBank/DDBJ whole genome shotgun (WGS) entry which is preliminary data.</text>
</comment>
<evidence type="ECO:0000313" key="2">
    <source>
        <dbReference type="Proteomes" id="UP000245391"/>
    </source>
</evidence>
<accession>A0A317F276</accession>
<gene>
    <name evidence="1" type="ORF">DF947_01310</name>
</gene>
<proteinExistence type="predicted"/>
<dbReference type="AlphaFoldDB" id="A0A317F276"/>
<organism evidence="1 2">
    <name type="scientific">Pedobacter paludis</name>
    <dbReference type="NCBI Taxonomy" id="2203212"/>
    <lineage>
        <taxon>Bacteria</taxon>
        <taxon>Pseudomonadati</taxon>
        <taxon>Bacteroidota</taxon>
        <taxon>Sphingobacteriia</taxon>
        <taxon>Sphingobacteriales</taxon>
        <taxon>Sphingobacteriaceae</taxon>
        <taxon>Pedobacter</taxon>
    </lineage>
</organism>
<keyword evidence="2" id="KW-1185">Reference proteome</keyword>